<evidence type="ECO:0000256" key="8">
    <source>
        <dbReference type="PROSITE-ProRule" id="PRU00703"/>
    </source>
</evidence>
<sequence>MTEQNESKPLELNLVNELPLPSDVSWRFAQANFQPVDVADQLTALLTVEEIAACLELLPLIRRTEIFDYLPDGIQEAVAGVVSLDSLMELLEELPSDSAADLFNYLSPDQQADLLKDLPARNRATIQHLSSYPSGTAGALMTSEISLLPTGINVQRALEILRRTATGSETIYHTYIVDPRHRLVGVVSLRELILAPPKASLDKLMTEELVTILPDEHQQEAARLVSRYDLLALPVVDESQRLLGIITYDDAMDVVEEEDTEDIHLSASVAPLETGLLRTSLVNLYRSRVMWLILLIFANLVSGVGIAFFEDTISAKVALVFFLPLLIGSGGNAGAQASTLMVRGLAVGDVGLGDWTRLLGRELLVAGALGLTMAIAVSPIGMFRGGTDIALVVGLSMVVIVLFGSLLGMSLPFLLHRLKWDPATASTPLVTTLADAGGVVTYFALATWLLGLH</sequence>
<dbReference type="EMBL" id="BSOR01000039">
    <property type="protein sequence ID" value="GLR64831.1"/>
    <property type="molecule type" value="Genomic_DNA"/>
</dbReference>
<keyword evidence="9" id="KW-0479">Metal-binding</keyword>
<dbReference type="InterPro" id="IPR006667">
    <property type="entry name" value="SLC41_membr_dom"/>
</dbReference>
<dbReference type="Gene3D" id="1.10.357.20">
    <property type="entry name" value="SLC41 divalent cation transporters, integral membrane domain"/>
    <property type="match status" value="1"/>
</dbReference>
<keyword evidence="6 9" id="KW-1133">Transmembrane helix</keyword>
<comment type="similarity">
    <text evidence="2 9">Belongs to the SLC41A transporter family.</text>
</comment>
<evidence type="ECO:0000313" key="12">
    <source>
        <dbReference type="Proteomes" id="UP001156682"/>
    </source>
</evidence>
<evidence type="ECO:0000256" key="9">
    <source>
        <dbReference type="RuleBase" id="RU362011"/>
    </source>
</evidence>
<feature type="transmembrane region" description="Helical" evidence="9">
    <location>
        <begin position="321"/>
        <end position="342"/>
    </location>
</feature>
<dbReference type="PANTHER" id="PTHR41394">
    <property type="entry name" value="MAGNESIUM TRANSPORTER MGTE"/>
    <property type="match status" value="1"/>
</dbReference>
<dbReference type="SUPFAM" id="SSF54631">
    <property type="entry name" value="CBS-domain pair"/>
    <property type="match status" value="1"/>
</dbReference>
<dbReference type="InterPro" id="IPR006668">
    <property type="entry name" value="Mg_transptr_MgtE_intracell_dom"/>
</dbReference>
<evidence type="ECO:0000256" key="2">
    <source>
        <dbReference type="ARBA" id="ARBA00009749"/>
    </source>
</evidence>
<evidence type="ECO:0000259" key="10">
    <source>
        <dbReference type="PROSITE" id="PS51371"/>
    </source>
</evidence>
<feature type="transmembrane region" description="Helical" evidence="9">
    <location>
        <begin position="389"/>
        <end position="415"/>
    </location>
</feature>
<dbReference type="PROSITE" id="PS51371">
    <property type="entry name" value="CBS"/>
    <property type="match status" value="2"/>
</dbReference>
<keyword evidence="5 9" id="KW-0460">Magnesium</keyword>
<keyword evidence="8" id="KW-0129">CBS domain</keyword>
<accession>A0ABQ6A1N9</accession>
<feature type="domain" description="CBS" evidence="10">
    <location>
        <begin position="205"/>
        <end position="261"/>
    </location>
</feature>
<dbReference type="RefSeq" id="WP_027850557.1">
    <property type="nucleotide sequence ID" value="NZ_BSOR01000039.1"/>
</dbReference>
<gene>
    <name evidence="11" type="ORF">GCM10007878_22690</name>
</gene>
<feature type="transmembrane region" description="Helical" evidence="9">
    <location>
        <begin position="427"/>
        <end position="450"/>
    </location>
</feature>
<dbReference type="Gene3D" id="1.25.60.10">
    <property type="entry name" value="MgtE N-terminal domain-like"/>
    <property type="match status" value="1"/>
</dbReference>
<dbReference type="SMART" id="SM00116">
    <property type="entry name" value="CBS"/>
    <property type="match status" value="2"/>
</dbReference>
<evidence type="ECO:0000313" key="11">
    <source>
        <dbReference type="EMBL" id="GLR64831.1"/>
    </source>
</evidence>
<dbReference type="SUPFAM" id="SSF158791">
    <property type="entry name" value="MgtE N-terminal domain-like"/>
    <property type="match status" value="1"/>
</dbReference>
<dbReference type="SMART" id="SM00924">
    <property type="entry name" value="MgtE_N"/>
    <property type="match status" value="1"/>
</dbReference>
<organism evidence="11 12">
    <name type="scientific">Marinospirillum insulare</name>
    <dbReference type="NCBI Taxonomy" id="217169"/>
    <lineage>
        <taxon>Bacteria</taxon>
        <taxon>Pseudomonadati</taxon>
        <taxon>Pseudomonadota</taxon>
        <taxon>Gammaproteobacteria</taxon>
        <taxon>Oceanospirillales</taxon>
        <taxon>Oceanospirillaceae</taxon>
        <taxon>Marinospirillum</taxon>
    </lineage>
</organism>
<evidence type="ECO:0000256" key="6">
    <source>
        <dbReference type="ARBA" id="ARBA00022989"/>
    </source>
</evidence>
<dbReference type="Proteomes" id="UP001156682">
    <property type="component" value="Unassembled WGS sequence"/>
</dbReference>
<name>A0ABQ6A1N9_9GAMM</name>
<reference evidence="12" key="1">
    <citation type="journal article" date="2019" name="Int. J. Syst. Evol. Microbiol.">
        <title>The Global Catalogue of Microorganisms (GCM) 10K type strain sequencing project: providing services to taxonomists for standard genome sequencing and annotation.</title>
        <authorList>
            <consortium name="The Broad Institute Genomics Platform"/>
            <consortium name="The Broad Institute Genome Sequencing Center for Infectious Disease"/>
            <person name="Wu L."/>
            <person name="Ma J."/>
        </authorList>
    </citation>
    <scope>NUCLEOTIDE SEQUENCE [LARGE SCALE GENOMIC DNA]</scope>
    <source>
        <strain evidence="12">NBRC 100033</strain>
    </source>
</reference>
<keyword evidence="7 9" id="KW-0472">Membrane</keyword>
<dbReference type="Pfam" id="PF03448">
    <property type="entry name" value="MgtE_N"/>
    <property type="match status" value="1"/>
</dbReference>
<feature type="transmembrane region" description="Helical" evidence="9">
    <location>
        <begin position="289"/>
        <end position="309"/>
    </location>
</feature>
<dbReference type="Pfam" id="PF00571">
    <property type="entry name" value="CBS"/>
    <property type="match status" value="2"/>
</dbReference>
<dbReference type="InterPro" id="IPR046342">
    <property type="entry name" value="CBS_dom_sf"/>
</dbReference>
<dbReference type="NCBIfam" id="TIGR00400">
    <property type="entry name" value="mgtE"/>
    <property type="match status" value="1"/>
</dbReference>
<dbReference type="PANTHER" id="PTHR41394:SF8">
    <property type="entry name" value="MAGNESIUM TRANSPORTER MGTE"/>
    <property type="match status" value="1"/>
</dbReference>
<keyword evidence="9" id="KW-1003">Cell membrane</keyword>
<dbReference type="CDD" id="cd04606">
    <property type="entry name" value="CBS_pair_Mg_transporter"/>
    <property type="match status" value="1"/>
</dbReference>
<dbReference type="InterPro" id="IPR006669">
    <property type="entry name" value="MgtE_transporter"/>
</dbReference>
<keyword evidence="12" id="KW-1185">Reference proteome</keyword>
<dbReference type="Pfam" id="PF01769">
    <property type="entry name" value="MgtE"/>
    <property type="match status" value="1"/>
</dbReference>
<dbReference type="SUPFAM" id="SSF161093">
    <property type="entry name" value="MgtE membrane domain-like"/>
    <property type="match status" value="1"/>
</dbReference>
<evidence type="ECO:0000256" key="3">
    <source>
        <dbReference type="ARBA" id="ARBA00022448"/>
    </source>
</evidence>
<evidence type="ECO:0000256" key="5">
    <source>
        <dbReference type="ARBA" id="ARBA00022842"/>
    </source>
</evidence>
<protein>
    <recommendedName>
        <fullName evidence="9">Magnesium transporter MgtE</fullName>
    </recommendedName>
</protein>
<proteinExistence type="inferred from homology"/>
<keyword evidence="4 9" id="KW-0812">Transmembrane</keyword>
<evidence type="ECO:0000256" key="7">
    <source>
        <dbReference type="ARBA" id="ARBA00023136"/>
    </source>
</evidence>
<dbReference type="InterPro" id="IPR038076">
    <property type="entry name" value="MgtE_N_sf"/>
</dbReference>
<comment type="caution">
    <text evidence="11">The sequence shown here is derived from an EMBL/GenBank/DDBJ whole genome shotgun (WGS) entry which is preliminary data.</text>
</comment>
<comment type="subunit">
    <text evidence="9">Homodimer.</text>
</comment>
<comment type="function">
    <text evidence="9">Acts as a magnesium transporter.</text>
</comment>
<feature type="transmembrane region" description="Helical" evidence="9">
    <location>
        <begin position="363"/>
        <end position="383"/>
    </location>
</feature>
<dbReference type="InterPro" id="IPR036739">
    <property type="entry name" value="SLC41_membr_dom_sf"/>
</dbReference>
<evidence type="ECO:0000256" key="4">
    <source>
        <dbReference type="ARBA" id="ARBA00022692"/>
    </source>
</evidence>
<dbReference type="InterPro" id="IPR000644">
    <property type="entry name" value="CBS_dom"/>
</dbReference>
<dbReference type="Gene3D" id="3.10.580.10">
    <property type="entry name" value="CBS-domain"/>
    <property type="match status" value="1"/>
</dbReference>
<feature type="domain" description="CBS" evidence="10">
    <location>
        <begin position="141"/>
        <end position="203"/>
    </location>
</feature>
<keyword evidence="3 9" id="KW-0813">Transport</keyword>
<evidence type="ECO:0000256" key="1">
    <source>
        <dbReference type="ARBA" id="ARBA00004141"/>
    </source>
</evidence>
<comment type="subcellular location">
    <subcellularLocation>
        <location evidence="9">Cell membrane</location>
        <topology evidence="9">Multi-pass membrane protein</topology>
    </subcellularLocation>
    <subcellularLocation>
        <location evidence="1">Membrane</location>
        <topology evidence="1">Multi-pass membrane protein</topology>
    </subcellularLocation>
</comment>